<dbReference type="InterPro" id="IPR009057">
    <property type="entry name" value="Homeodomain-like_sf"/>
</dbReference>
<gene>
    <name evidence="2" type="ORF">ABH943_001052</name>
</gene>
<dbReference type="SUPFAM" id="SSF46689">
    <property type="entry name" value="Homeodomain-like"/>
    <property type="match status" value="1"/>
</dbReference>
<dbReference type="InterPro" id="IPR055247">
    <property type="entry name" value="InsJ-like_HTH"/>
</dbReference>
<protein>
    <submittedName>
        <fullName evidence="2">Transcriptional regulator GlxA family with amidase domain</fullName>
    </submittedName>
</protein>
<reference evidence="2 3" key="1">
    <citation type="submission" date="2024-11" db="EMBL/GenBank/DDBJ databases">
        <title>Using genomics to understand microbial adaptation to soil warming.</title>
        <authorList>
            <person name="Deangelis K.M. PhD."/>
        </authorList>
    </citation>
    <scope>NUCLEOTIDE SEQUENCE [LARGE SCALE GENOMIC DNA]</scope>
    <source>
        <strain evidence="2 3">GAS97</strain>
    </source>
</reference>
<evidence type="ECO:0000259" key="1">
    <source>
        <dbReference type="Pfam" id="PF13518"/>
    </source>
</evidence>
<sequence length="120" mass="13784">MNYLLVVQLIRRTPLGQSTDVVGRAFSVHAECRFFRLPEFIVALAGMITMTMRELDRLKVIEAVIEERLMLWRAAERLGISRRQVERLTSRYRSEGAAGLVSRQRGRSSNRQLPVNLVAQ</sequence>
<dbReference type="Pfam" id="PF13518">
    <property type="entry name" value="HTH_28"/>
    <property type="match status" value="1"/>
</dbReference>
<name>A0ABW8MEY9_9BURK</name>
<evidence type="ECO:0000313" key="3">
    <source>
        <dbReference type="Proteomes" id="UP001620514"/>
    </source>
</evidence>
<proteinExistence type="predicted"/>
<comment type="caution">
    <text evidence="2">The sequence shown here is derived from an EMBL/GenBank/DDBJ whole genome shotgun (WGS) entry which is preliminary data.</text>
</comment>
<accession>A0ABW8MEY9</accession>
<keyword evidence="3" id="KW-1185">Reference proteome</keyword>
<evidence type="ECO:0000313" key="2">
    <source>
        <dbReference type="EMBL" id="MFK4441041.1"/>
    </source>
</evidence>
<dbReference type="Proteomes" id="UP001620514">
    <property type="component" value="Unassembled WGS sequence"/>
</dbReference>
<organism evidence="2 3">
    <name type="scientific">Caballeronia udeis</name>
    <dbReference type="NCBI Taxonomy" id="1232866"/>
    <lineage>
        <taxon>Bacteria</taxon>
        <taxon>Pseudomonadati</taxon>
        <taxon>Pseudomonadota</taxon>
        <taxon>Betaproteobacteria</taxon>
        <taxon>Burkholderiales</taxon>
        <taxon>Burkholderiaceae</taxon>
        <taxon>Caballeronia</taxon>
    </lineage>
</organism>
<feature type="domain" description="Insertion element IS150 protein InsJ-like helix-turn-helix" evidence="1">
    <location>
        <begin position="57"/>
        <end position="107"/>
    </location>
</feature>
<dbReference type="EMBL" id="JBIYDN010000003">
    <property type="protein sequence ID" value="MFK4441041.1"/>
    <property type="molecule type" value="Genomic_DNA"/>
</dbReference>